<organism evidence="2 3">
    <name type="scientific">Lacinutrix gracilariae</name>
    <dbReference type="NCBI Taxonomy" id="1747198"/>
    <lineage>
        <taxon>Bacteria</taxon>
        <taxon>Pseudomonadati</taxon>
        <taxon>Bacteroidota</taxon>
        <taxon>Flavobacteriia</taxon>
        <taxon>Flavobacteriales</taxon>
        <taxon>Flavobacteriaceae</taxon>
        <taxon>Lacinutrix</taxon>
    </lineage>
</organism>
<sequence length="344" mass="38899">MKIFKILTIIFLATFIVSCGSNTGQKKNDFSIATNAKNNAFTLGEALNLTIKNPKNHEITSVNYTLNGTSISEKSILKNTKLGEQTIEANITFDGETQSISQKITVLNNTSPKVYTYKIINEYPHDITSYTQGLEFYNGELYESTGQHGESKLRKVNYKTGEVLKNIDLAHEYFGEGLTILNNKIYQLTWQSGTGFVYDVDTFEKTGSFKYNNSKEGWGICNDTKTLYKSDGTEKIWTINPETLTEESYIQAYHNHGKVVGLNELEWVNDKIYANRYQKNGVAIINPTNGAIEGVIDFSPLRKKVTQHQGLDVLNGIAYNPETKTLFITGKRWDKIFEVEIIKE</sequence>
<protein>
    <submittedName>
        <fullName evidence="2">Glutaminyl-peptide cyclotransferase</fullName>
    </submittedName>
</protein>
<dbReference type="Gene3D" id="2.130.10.10">
    <property type="entry name" value="YVTN repeat-like/Quinoprotein amine dehydrogenase"/>
    <property type="match status" value="1"/>
</dbReference>
<dbReference type="Pfam" id="PF05096">
    <property type="entry name" value="Glu_cyclase_2"/>
    <property type="match status" value="1"/>
</dbReference>
<keyword evidence="3" id="KW-1185">Reference proteome</keyword>
<dbReference type="InterPro" id="IPR011044">
    <property type="entry name" value="Quino_amine_DH_bsu"/>
</dbReference>
<dbReference type="InterPro" id="IPR015943">
    <property type="entry name" value="WD40/YVTN_repeat-like_dom_sf"/>
</dbReference>
<dbReference type="Proteomes" id="UP001597467">
    <property type="component" value="Unassembled WGS sequence"/>
</dbReference>
<comment type="caution">
    <text evidence="2">The sequence shown here is derived from an EMBL/GenBank/DDBJ whole genome shotgun (WGS) entry which is preliminary data.</text>
</comment>
<feature type="signal peptide" evidence="1">
    <location>
        <begin position="1"/>
        <end position="20"/>
    </location>
</feature>
<gene>
    <name evidence="2" type="ORF">ACFSSB_05270</name>
</gene>
<dbReference type="SUPFAM" id="SSF50969">
    <property type="entry name" value="YVTN repeat-like/Quinoprotein amine dehydrogenase"/>
    <property type="match status" value="1"/>
</dbReference>
<evidence type="ECO:0000313" key="2">
    <source>
        <dbReference type="EMBL" id="MFD2541723.1"/>
    </source>
</evidence>
<dbReference type="PANTHER" id="PTHR31270">
    <property type="entry name" value="GLUTAMINYL-PEPTIDE CYCLOTRANSFERASE"/>
    <property type="match status" value="1"/>
</dbReference>
<dbReference type="EMBL" id="JBHULM010000007">
    <property type="protein sequence ID" value="MFD2541723.1"/>
    <property type="molecule type" value="Genomic_DNA"/>
</dbReference>
<keyword evidence="1" id="KW-0732">Signal</keyword>
<proteinExistence type="predicted"/>
<dbReference type="InterPro" id="IPR007788">
    <property type="entry name" value="QCT"/>
</dbReference>
<dbReference type="RefSeq" id="WP_379901722.1">
    <property type="nucleotide sequence ID" value="NZ_JBHULM010000007.1"/>
</dbReference>
<reference evidence="3" key="1">
    <citation type="journal article" date="2019" name="Int. J. Syst. Evol. Microbiol.">
        <title>The Global Catalogue of Microorganisms (GCM) 10K type strain sequencing project: providing services to taxonomists for standard genome sequencing and annotation.</title>
        <authorList>
            <consortium name="The Broad Institute Genomics Platform"/>
            <consortium name="The Broad Institute Genome Sequencing Center for Infectious Disease"/>
            <person name="Wu L."/>
            <person name="Ma J."/>
        </authorList>
    </citation>
    <scope>NUCLEOTIDE SEQUENCE [LARGE SCALE GENOMIC DNA]</scope>
    <source>
        <strain evidence="3">KCTC 42808</strain>
    </source>
</reference>
<accession>A0ABW5JZZ0</accession>
<dbReference type="PANTHER" id="PTHR31270:SF1">
    <property type="entry name" value="GLUTAMINYL-PEPTIDE CYCLOTRANSFERASE"/>
    <property type="match status" value="1"/>
</dbReference>
<dbReference type="PROSITE" id="PS51257">
    <property type="entry name" value="PROKAR_LIPOPROTEIN"/>
    <property type="match status" value="1"/>
</dbReference>
<evidence type="ECO:0000313" key="3">
    <source>
        <dbReference type="Proteomes" id="UP001597467"/>
    </source>
</evidence>
<evidence type="ECO:0000256" key="1">
    <source>
        <dbReference type="SAM" id="SignalP"/>
    </source>
</evidence>
<feature type="chain" id="PRO_5047463068" evidence="1">
    <location>
        <begin position="21"/>
        <end position="344"/>
    </location>
</feature>
<name>A0ABW5JZZ0_9FLAO</name>